<dbReference type="InterPro" id="IPR029028">
    <property type="entry name" value="Alpha/beta_knot_MTases"/>
</dbReference>
<comment type="function">
    <text evidence="10 12">Specifically methylates the N3 position of the uracil ring of uridine 1498 (m3U1498) in 16S rRNA. Acts on the fully assembled 30S ribosomal subunit.</text>
</comment>
<evidence type="ECO:0000256" key="9">
    <source>
        <dbReference type="ARBA" id="ARBA00022691"/>
    </source>
</evidence>
<keyword evidence="8 12" id="KW-0808">Transferase</keyword>
<dbReference type="PANTHER" id="PTHR30027">
    <property type="entry name" value="RIBOSOMAL RNA SMALL SUBUNIT METHYLTRANSFERASE E"/>
    <property type="match status" value="1"/>
</dbReference>
<dbReference type="InterPro" id="IPR006700">
    <property type="entry name" value="RsmE"/>
</dbReference>
<keyword evidence="14" id="KW-0614">Plasmid</keyword>
<dbReference type="NCBIfam" id="TIGR00046">
    <property type="entry name" value="RsmE family RNA methyltransferase"/>
    <property type="match status" value="1"/>
</dbReference>
<dbReference type="PANTHER" id="PTHR30027:SF3">
    <property type="entry name" value="16S RRNA (URACIL(1498)-N(3))-METHYLTRANSFERASE"/>
    <property type="match status" value="1"/>
</dbReference>
<evidence type="ECO:0000256" key="10">
    <source>
        <dbReference type="ARBA" id="ARBA00025699"/>
    </source>
</evidence>
<gene>
    <name evidence="14" type="primary">rsmE</name>
    <name evidence="14" type="ORF">NCTC10142_00358</name>
</gene>
<proteinExistence type="inferred from homology"/>
<dbReference type="InterPro" id="IPR046886">
    <property type="entry name" value="RsmE_MTase_dom"/>
</dbReference>
<dbReference type="AlphaFoldDB" id="A0A449AHX4"/>
<dbReference type="RefSeq" id="WP_129720522.1">
    <property type="nucleotide sequence ID" value="NZ_CP140753.1"/>
</dbReference>
<evidence type="ECO:0000256" key="12">
    <source>
        <dbReference type="PIRNR" id="PIRNR015601"/>
    </source>
</evidence>
<comment type="similarity">
    <text evidence="2 12">Belongs to the RNA methyltransferase RsmE family.</text>
</comment>
<evidence type="ECO:0000256" key="1">
    <source>
        <dbReference type="ARBA" id="ARBA00004496"/>
    </source>
</evidence>
<dbReference type="Pfam" id="PF04452">
    <property type="entry name" value="Methyltrans_RNA"/>
    <property type="match status" value="1"/>
</dbReference>
<dbReference type="EMBL" id="LR214986">
    <property type="protein sequence ID" value="VEU64604.1"/>
    <property type="molecule type" value="Genomic_DNA"/>
</dbReference>
<dbReference type="InterPro" id="IPR029026">
    <property type="entry name" value="tRNA_m1G_MTases_N"/>
</dbReference>
<evidence type="ECO:0000256" key="8">
    <source>
        <dbReference type="ARBA" id="ARBA00022679"/>
    </source>
</evidence>
<sequence length="225" mass="26321">MNRFFVNQKDEDYFILDAKTLKHLNVIRINSDPFICIYQEKFYKCILEYNRAKVIEEINENHEFDFEVVVGVSLIKYERFEWALQKLVELGASKIIPMITNYTNGELYKFDKFQKKLERFKTIIQNAAEQSFRNKIPELGPLTKFEDILKLNNYQIFIAHEKENCNNLIPNDITVNTLFLVGPEGGFSEDEVFKAIKLGAKPVSLGKRILRAETAAIYMMSKIKN</sequence>
<evidence type="ECO:0000313" key="14">
    <source>
        <dbReference type="EMBL" id="VEU64604.1"/>
    </source>
</evidence>
<reference evidence="14 15" key="1">
    <citation type="submission" date="2019-01" db="EMBL/GenBank/DDBJ databases">
        <authorList>
            <consortium name="Pathogen Informatics"/>
        </authorList>
    </citation>
    <scope>NUCLEOTIDE SEQUENCE [LARGE SCALE GENOMIC DNA]</scope>
    <source>
        <strain evidence="14 15">NCTC10142</strain>
        <plasmid evidence="15">13</plasmid>
    </source>
</reference>
<dbReference type="CDD" id="cd18084">
    <property type="entry name" value="RsmE-like"/>
    <property type="match status" value="1"/>
</dbReference>
<evidence type="ECO:0000256" key="5">
    <source>
        <dbReference type="ARBA" id="ARBA00022490"/>
    </source>
</evidence>
<evidence type="ECO:0000256" key="4">
    <source>
        <dbReference type="ARBA" id="ARBA00013673"/>
    </source>
</evidence>
<dbReference type="GO" id="GO:0005737">
    <property type="term" value="C:cytoplasm"/>
    <property type="evidence" value="ECO:0007669"/>
    <property type="project" value="UniProtKB-SubCell"/>
</dbReference>
<name>A0A449AHX4_9BACT</name>
<evidence type="ECO:0000256" key="2">
    <source>
        <dbReference type="ARBA" id="ARBA00005528"/>
    </source>
</evidence>
<feature type="domain" description="Ribosomal RNA small subunit methyltransferase E methyltransferase" evidence="13">
    <location>
        <begin position="64"/>
        <end position="223"/>
    </location>
</feature>
<keyword evidence="9 12" id="KW-0949">S-adenosyl-L-methionine</keyword>
<dbReference type="Proteomes" id="UP000289506">
    <property type="component" value="Plasmid 13"/>
</dbReference>
<keyword evidence="7 12" id="KW-0489">Methyltransferase</keyword>
<dbReference type="Gene3D" id="2.40.240.20">
    <property type="entry name" value="Hypothetical PUA domain-like, domain 1"/>
    <property type="match status" value="1"/>
</dbReference>
<dbReference type="GO" id="GO:0070042">
    <property type="term" value="F:rRNA (uridine-N3-)-methyltransferase activity"/>
    <property type="evidence" value="ECO:0007669"/>
    <property type="project" value="TreeGrafter"/>
</dbReference>
<evidence type="ECO:0000313" key="15">
    <source>
        <dbReference type="Proteomes" id="UP000289506"/>
    </source>
</evidence>
<dbReference type="SUPFAM" id="SSF75217">
    <property type="entry name" value="alpha/beta knot"/>
    <property type="match status" value="1"/>
</dbReference>
<evidence type="ECO:0000259" key="13">
    <source>
        <dbReference type="Pfam" id="PF04452"/>
    </source>
</evidence>
<evidence type="ECO:0000256" key="11">
    <source>
        <dbReference type="ARBA" id="ARBA00047944"/>
    </source>
</evidence>
<evidence type="ECO:0000256" key="7">
    <source>
        <dbReference type="ARBA" id="ARBA00022603"/>
    </source>
</evidence>
<accession>A0A449AHX4</accession>
<keyword evidence="5 12" id="KW-0963">Cytoplasm</keyword>
<keyword evidence="6 12" id="KW-0698">rRNA processing</keyword>
<dbReference type="NCBIfam" id="NF008701">
    <property type="entry name" value="PRK11713.5-5"/>
    <property type="match status" value="1"/>
</dbReference>
<dbReference type="Gene3D" id="3.40.1280.10">
    <property type="match status" value="1"/>
</dbReference>
<geneLocation type="plasmid" evidence="14 15">
    <name>13</name>
</geneLocation>
<comment type="catalytic activity">
    <reaction evidence="11 12">
        <text>uridine(1498) in 16S rRNA + S-adenosyl-L-methionine = N(3)-methyluridine(1498) in 16S rRNA + S-adenosyl-L-homocysteine + H(+)</text>
        <dbReference type="Rhea" id="RHEA:42920"/>
        <dbReference type="Rhea" id="RHEA-COMP:10283"/>
        <dbReference type="Rhea" id="RHEA-COMP:10284"/>
        <dbReference type="ChEBI" id="CHEBI:15378"/>
        <dbReference type="ChEBI" id="CHEBI:57856"/>
        <dbReference type="ChEBI" id="CHEBI:59789"/>
        <dbReference type="ChEBI" id="CHEBI:65315"/>
        <dbReference type="ChEBI" id="CHEBI:74502"/>
        <dbReference type="EC" id="2.1.1.193"/>
    </reaction>
</comment>
<dbReference type="EC" id="2.1.1.193" evidence="3 12"/>
<evidence type="ECO:0000256" key="3">
    <source>
        <dbReference type="ARBA" id="ARBA00012328"/>
    </source>
</evidence>
<dbReference type="PIRSF" id="PIRSF015601">
    <property type="entry name" value="MTase_slr0722"/>
    <property type="match status" value="1"/>
</dbReference>
<evidence type="ECO:0000256" key="6">
    <source>
        <dbReference type="ARBA" id="ARBA00022552"/>
    </source>
</evidence>
<organism evidence="14 15">
    <name type="scientific">Mycoplasmopsis cynos</name>
    <dbReference type="NCBI Taxonomy" id="171284"/>
    <lineage>
        <taxon>Bacteria</taxon>
        <taxon>Bacillati</taxon>
        <taxon>Mycoplasmatota</taxon>
        <taxon>Mycoplasmoidales</taxon>
        <taxon>Metamycoplasmataceae</taxon>
        <taxon>Mycoplasmopsis</taxon>
    </lineage>
</organism>
<comment type="subcellular location">
    <subcellularLocation>
        <location evidence="1 12">Cytoplasm</location>
    </subcellularLocation>
</comment>
<protein>
    <recommendedName>
        <fullName evidence="4 12">Ribosomal RNA small subunit methyltransferase E</fullName>
        <ecNumber evidence="3 12">2.1.1.193</ecNumber>
    </recommendedName>
</protein>
<dbReference type="GO" id="GO:0070475">
    <property type="term" value="P:rRNA base methylation"/>
    <property type="evidence" value="ECO:0007669"/>
    <property type="project" value="TreeGrafter"/>
</dbReference>